<dbReference type="OrthoDB" id="2413580at2759"/>
<evidence type="ECO:0000313" key="2">
    <source>
        <dbReference type="Proteomes" id="UP000266673"/>
    </source>
</evidence>
<protein>
    <submittedName>
        <fullName evidence="1">Uncharacterized protein</fullName>
    </submittedName>
</protein>
<sequence length="190" mass="21914">MLRNIIEPLQTIRPIQESTAKDLHIRDKVNNFTLVARGNFSSVEINSYDILRVYTVGYICAPLSSNPYYKGWFNKIIPDYRIFATISLTLLRLHPNLKSQVEDYANNNFRDYNIEVKNKNVSIFVAADNTDGRNNLVNLLNEEFKSNNIYHNNNISVKIIHSEDNMDLENPIMELNRGTESGALITCLMR</sequence>
<dbReference type="EMBL" id="QKWP01000768">
    <property type="protein sequence ID" value="RIB15165.1"/>
    <property type="molecule type" value="Genomic_DNA"/>
</dbReference>
<comment type="caution">
    <text evidence="1">The sequence shown here is derived from an EMBL/GenBank/DDBJ whole genome shotgun (WGS) entry which is preliminary data.</text>
</comment>
<keyword evidence="2" id="KW-1185">Reference proteome</keyword>
<reference evidence="1 2" key="1">
    <citation type="submission" date="2018-06" db="EMBL/GenBank/DDBJ databases">
        <title>Comparative genomics reveals the genomic features of Rhizophagus irregularis, R. cerebriforme, R. diaphanum and Gigaspora rosea, and their symbiotic lifestyle signature.</title>
        <authorList>
            <person name="Morin E."/>
            <person name="San Clemente H."/>
            <person name="Chen E.C.H."/>
            <person name="De La Providencia I."/>
            <person name="Hainaut M."/>
            <person name="Kuo A."/>
            <person name="Kohler A."/>
            <person name="Murat C."/>
            <person name="Tang N."/>
            <person name="Roy S."/>
            <person name="Loubradou J."/>
            <person name="Henrissat B."/>
            <person name="Grigoriev I.V."/>
            <person name="Corradi N."/>
            <person name="Roux C."/>
            <person name="Martin F.M."/>
        </authorList>
    </citation>
    <scope>NUCLEOTIDE SEQUENCE [LARGE SCALE GENOMIC DNA]</scope>
    <source>
        <strain evidence="1 2">DAOM 194757</strain>
    </source>
</reference>
<accession>A0A397UYD5</accession>
<dbReference type="Proteomes" id="UP000266673">
    <property type="component" value="Unassembled WGS sequence"/>
</dbReference>
<dbReference type="AlphaFoldDB" id="A0A397UYD5"/>
<organism evidence="1 2">
    <name type="scientific">Gigaspora rosea</name>
    <dbReference type="NCBI Taxonomy" id="44941"/>
    <lineage>
        <taxon>Eukaryota</taxon>
        <taxon>Fungi</taxon>
        <taxon>Fungi incertae sedis</taxon>
        <taxon>Mucoromycota</taxon>
        <taxon>Glomeromycotina</taxon>
        <taxon>Glomeromycetes</taxon>
        <taxon>Diversisporales</taxon>
        <taxon>Gigasporaceae</taxon>
        <taxon>Gigaspora</taxon>
    </lineage>
</organism>
<evidence type="ECO:0000313" key="1">
    <source>
        <dbReference type="EMBL" id="RIB15165.1"/>
    </source>
</evidence>
<name>A0A397UYD5_9GLOM</name>
<proteinExistence type="predicted"/>
<gene>
    <name evidence="1" type="ORF">C2G38_2193135</name>
</gene>